<evidence type="ECO:0000313" key="4">
    <source>
        <dbReference type="Proteomes" id="UP000332933"/>
    </source>
</evidence>
<evidence type="ECO:0000313" key="3">
    <source>
        <dbReference type="EMBL" id="VFT95219.1"/>
    </source>
</evidence>
<dbReference type="AlphaFoldDB" id="A0A485LAT2"/>
<dbReference type="Proteomes" id="UP000332933">
    <property type="component" value="Unassembled WGS sequence"/>
</dbReference>
<reference evidence="2" key="2">
    <citation type="submission" date="2019-06" db="EMBL/GenBank/DDBJ databases">
        <title>Genomics analysis of Aphanomyces spp. identifies a new class of oomycete effector associated with host adaptation.</title>
        <authorList>
            <person name="Gaulin E."/>
        </authorList>
    </citation>
    <scope>NUCLEOTIDE SEQUENCE</scope>
    <source>
        <strain evidence="2">CBS 578.67</strain>
    </source>
</reference>
<evidence type="ECO:0000256" key="1">
    <source>
        <dbReference type="SAM" id="Coils"/>
    </source>
</evidence>
<feature type="coiled-coil region" evidence="1">
    <location>
        <begin position="73"/>
        <end position="135"/>
    </location>
</feature>
<gene>
    <name evidence="3" type="primary">Aste57867_18483</name>
    <name evidence="2" type="ORF">As57867_018421</name>
    <name evidence="3" type="ORF">ASTE57867_18483</name>
</gene>
<name>A0A485LAT2_9STRA</name>
<reference evidence="3 4" key="1">
    <citation type="submission" date="2019-03" db="EMBL/GenBank/DDBJ databases">
        <authorList>
            <person name="Gaulin E."/>
            <person name="Dumas B."/>
        </authorList>
    </citation>
    <scope>NUCLEOTIDE SEQUENCE [LARGE SCALE GENOMIC DNA]</scope>
    <source>
        <strain evidence="3">CBS 568.67</strain>
    </source>
</reference>
<accession>A0A485LAT2</accession>
<dbReference type="EMBL" id="CAADRA010006414">
    <property type="protein sequence ID" value="VFT95219.1"/>
    <property type="molecule type" value="Genomic_DNA"/>
</dbReference>
<proteinExistence type="predicted"/>
<sequence length="279" mass="31788">MAPTTTVQDGLVAALEERVEELTREVLERDELIVHLQAEKRELRRWAEQLHHRTMAKVSPFDEVAAADKSATTADLERQVNEAQGKMKALTQQCAAQKEEIAKLYRQVYEKDEEAEDLVLQMQSLRDQLAEVQCRVAETPATSPPKHMAVEWIEETARYPTPHFQMDSKEVHYIVSQWTQNPAKLKSLMAWLIEMSDEDVNMPVAAQLGSIPPTPPPPSQLPLAIELPRLTHEVRDGFLTMVVPLLRSQMSRTIHVHTRPYDQAHTDLRIRVTPKPATT</sequence>
<protein>
    <submittedName>
        <fullName evidence="3">Aste57867_18483 protein</fullName>
    </submittedName>
</protein>
<keyword evidence="4" id="KW-1185">Reference proteome</keyword>
<dbReference type="OrthoDB" id="67951at2759"/>
<evidence type="ECO:0000313" key="2">
    <source>
        <dbReference type="EMBL" id="KAF0690089.1"/>
    </source>
</evidence>
<organism evidence="3 4">
    <name type="scientific">Aphanomyces stellatus</name>
    <dbReference type="NCBI Taxonomy" id="120398"/>
    <lineage>
        <taxon>Eukaryota</taxon>
        <taxon>Sar</taxon>
        <taxon>Stramenopiles</taxon>
        <taxon>Oomycota</taxon>
        <taxon>Saprolegniomycetes</taxon>
        <taxon>Saprolegniales</taxon>
        <taxon>Verrucalvaceae</taxon>
        <taxon>Aphanomyces</taxon>
    </lineage>
</organism>
<dbReference type="EMBL" id="VJMH01006393">
    <property type="protein sequence ID" value="KAF0690089.1"/>
    <property type="molecule type" value="Genomic_DNA"/>
</dbReference>
<keyword evidence="1" id="KW-0175">Coiled coil</keyword>